<protein>
    <submittedName>
        <fullName evidence="2">Uncharacterized protein</fullName>
    </submittedName>
</protein>
<organism evidence="2">
    <name type="scientific">Listeria monocytogenes</name>
    <dbReference type="NCBI Taxonomy" id="1639"/>
    <lineage>
        <taxon>Bacteria</taxon>
        <taxon>Bacillati</taxon>
        <taxon>Bacillota</taxon>
        <taxon>Bacilli</taxon>
        <taxon>Bacillales</taxon>
        <taxon>Listeriaceae</taxon>
        <taxon>Listeria</taxon>
    </lineage>
</organism>
<keyword evidence="1" id="KW-0812">Transmembrane</keyword>
<feature type="transmembrane region" description="Helical" evidence="1">
    <location>
        <begin position="17"/>
        <end position="37"/>
    </location>
</feature>
<keyword evidence="1" id="KW-0472">Membrane</keyword>
<feature type="transmembrane region" description="Helical" evidence="1">
    <location>
        <begin position="129"/>
        <end position="150"/>
    </location>
</feature>
<dbReference type="EMBL" id="AAJAIW010000016">
    <property type="protein sequence ID" value="ECK0312478.1"/>
    <property type="molecule type" value="Genomic_DNA"/>
</dbReference>
<evidence type="ECO:0000313" key="2">
    <source>
        <dbReference type="EMBL" id="ECK0312478.1"/>
    </source>
</evidence>
<comment type="caution">
    <text evidence="2">The sequence shown here is derived from an EMBL/GenBank/DDBJ whole genome shotgun (WGS) entry which is preliminary data.</text>
</comment>
<gene>
    <name evidence="2" type="ORF">FQS14_09560</name>
</gene>
<sequence>IILNPTKLAIRFQNSQYLLYIFCFQWLILLLIRFFYFSMFYFFQNKVSLTNQTITKAYVLLFVLWIAVFIVCCFRFRKKLRKGDFRKDSALQNKRGNLGLKLSKKAYISIGAFFAFILLSQLIGGVMIYVLFISIAVLCMAASFLGLVIFPEQLFTGYCKYKFKEFHVEE</sequence>
<dbReference type="AlphaFoldDB" id="A0A5M0YD11"/>
<accession>A0A5M0YD11</accession>
<feature type="transmembrane region" description="Helical" evidence="1">
    <location>
        <begin position="106"/>
        <end position="123"/>
    </location>
</feature>
<proteinExistence type="predicted"/>
<keyword evidence="1" id="KW-1133">Transmembrane helix</keyword>
<feature type="transmembrane region" description="Helical" evidence="1">
    <location>
        <begin position="57"/>
        <end position="76"/>
    </location>
</feature>
<feature type="non-terminal residue" evidence="2">
    <location>
        <position position="1"/>
    </location>
</feature>
<reference evidence="2" key="1">
    <citation type="submission" date="2019-07" db="EMBL/GenBank/DDBJ databases">
        <authorList>
            <person name="Ashton P.M."/>
            <person name="Dallman T."/>
            <person name="Nair S."/>
            <person name="De Pinna E."/>
            <person name="Peters T."/>
            <person name="Grant K."/>
        </authorList>
    </citation>
    <scope>NUCLEOTIDE SEQUENCE</scope>
    <source>
        <strain evidence="2">779227</strain>
    </source>
</reference>
<evidence type="ECO:0000256" key="1">
    <source>
        <dbReference type="SAM" id="Phobius"/>
    </source>
</evidence>
<name>A0A5M0YD11_LISMN</name>